<evidence type="ECO:0000313" key="2">
    <source>
        <dbReference type="Proteomes" id="UP000190341"/>
    </source>
</evidence>
<accession>A0A1T5LEG1</accession>
<gene>
    <name evidence="1" type="ORF">SAMN06296058_2353</name>
</gene>
<dbReference type="AlphaFoldDB" id="A0A1T5LEG1"/>
<evidence type="ECO:0000313" key="1">
    <source>
        <dbReference type="EMBL" id="SKC74029.1"/>
    </source>
</evidence>
<name>A0A1T5LEG1_9GAMM</name>
<dbReference type="Proteomes" id="UP000190341">
    <property type="component" value="Unassembled WGS sequence"/>
</dbReference>
<dbReference type="InterPro" id="IPR029063">
    <property type="entry name" value="SAM-dependent_MTases_sf"/>
</dbReference>
<organism evidence="1 2">
    <name type="scientific">Pseudoxanthomonas indica</name>
    <dbReference type="NCBI Taxonomy" id="428993"/>
    <lineage>
        <taxon>Bacteria</taxon>
        <taxon>Pseudomonadati</taxon>
        <taxon>Pseudomonadota</taxon>
        <taxon>Gammaproteobacteria</taxon>
        <taxon>Lysobacterales</taxon>
        <taxon>Lysobacteraceae</taxon>
        <taxon>Pseudoxanthomonas</taxon>
    </lineage>
</organism>
<sequence>MTDNDSQFQENWFEHNIPQWREWLGAFAGRAGLRALEIGSFEGRSTRWLCGNILTAPDAHIDCVDFFAVDPVYGDYHARFRKNTAAYQDKISEYAGPSFEMLRQLEGPYDIVYIDGWHSAFGALSDGVMTWPLLNVGGVMIFDDYLWLPPKLGKVAKPSGLSRRLTKLRGGDWRREALQRRIDSVAVDTPKLGVDHLLDTLRGYHEVIGSQYQLAVRKTRGFDQGQVGHDT</sequence>
<dbReference type="OrthoDB" id="292252at2"/>
<protein>
    <submittedName>
        <fullName evidence="1">Predicted O-methyltransferase YrrM</fullName>
    </submittedName>
</protein>
<dbReference type="GO" id="GO:0032259">
    <property type="term" value="P:methylation"/>
    <property type="evidence" value="ECO:0007669"/>
    <property type="project" value="UniProtKB-KW"/>
</dbReference>
<dbReference type="EMBL" id="FUZV01000002">
    <property type="protein sequence ID" value="SKC74029.1"/>
    <property type="molecule type" value="Genomic_DNA"/>
</dbReference>
<proteinExistence type="predicted"/>
<reference evidence="1 2" key="1">
    <citation type="submission" date="2017-02" db="EMBL/GenBank/DDBJ databases">
        <authorList>
            <person name="Peterson S.W."/>
        </authorList>
    </citation>
    <scope>NUCLEOTIDE SEQUENCE [LARGE SCALE GENOMIC DNA]</scope>
    <source>
        <strain evidence="1 2">P15</strain>
    </source>
</reference>
<dbReference type="STRING" id="428993.SAMN06296058_2353"/>
<dbReference type="Gene3D" id="3.40.50.150">
    <property type="entry name" value="Vaccinia Virus protein VP39"/>
    <property type="match status" value="1"/>
</dbReference>
<dbReference type="SUPFAM" id="SSF53335">
    <property type="entry name" value="S-adenosyl-L-methionine-dependent methyltransferases"/>
    <property type="match status" value="1"/>
</dbReference>
<dbReference type="RefSeq" id="WP_079724721.1">
    <property type="nucleotide sequence ID" value="NZ_BMCL01000001.1"/>
</dbReference>
<keyword evidence="1" id="KW-0489">Methyltransferase</keyword>
<dbReference type="GO" id="GO:0008168">
    <property type="term" value="F:methyltransferase activity"/>
    <property type="evidence" value="ECO:0007669"/>
    <property type="project" value="UniProtKB-KW"/>
</dbReference>
<dbReference type="Pfam" id="PF13578">
    <property type="entry name" value="Methyltransf_24"/>
    <property type="match status" value="1"/>
</dbReference>
<keyword evidence="2" id="KW-1185">Reference proteome</keyword>
<keyword evidence="1" id="KW-0808">Transferase</keyword>